<evidence type="ECO:0000313" key="7">
    <source>
        <dbReference type="WBParaSite" id="NBR_0001397201-mRNA-1"/>
    </source>
</evidence>
<evidence type="ECO:0000313" key="6">
    <source>
        <dbReference type="Proteomes" id="UP000271162"/>
    </source>
</evidence>
<feature type="transmembrane region" description="Helical" evidence="3">
    <location>
        <begin position="238"/>
        <end position="262"/>
    </location>
</feature>
<reference evidence="7" key="1">
    <citation type="submission" date="2016-04" db="UniProtKB">
        <authorList>
            <consortium name="WormBaseParasite"/>
        </authorList>
    </citation>
    <scope>IDENTIFICATION</scope>
</reference>
<feature type="transmembrane region" description="Helical" evidence="3">
    <location>
        <begin position="312"/>
        <end position="339"/>
    </location>
</feature>
<dbReference type="PANTHER" id="PTHR24637:SF262">
    <property type="entry name" value="CUTICLE COLLAGEN 34-RELATED"/>
    <property type="match status" value="1"/>
</dbReference>
<dbReference type="WBParaSite" id="NBR_0001397201-mRNA-1">
    <property type="protein sequence ID" value="NBR_0001397201-mRNA-1"/>
    <property type="gene ID" value="NBR_0001397201"/>
</dbReference>
<reference evidence="5 6" key="2">
    <citation type="submission" date="2018-11" db="EMBL/GenBank/DDBJ databases">
        <authorList>
            <consortium name="Pathogen Informatics"/>
        </authorList>
    </citation>
    <scope>NUCLEOTIDE SEQUENCE [LARGE SCALE GENOMIC DNA]</scope>
</reference>
<feature type="domain" description="Nematode cuticle collagen N-terminal" evidence="4">
    <location>
        <begin position="238"/>
        <end position="303"/>
    </location>
</feature>
<gene>
    <name evidence="5" type="ORF">NBR_LOCUS13973</name>
</gene>
<name>A0A0N4YBU9_NIPBR</name>
<evidence type="ECO:0000259" key="4">
    <source>
        <dbReference type="SMART" id="SM01088"/>
    </source>
</evidence>
<organism evidence="7">
    <name type="scientific">Nippostrongylus brasiliensis</name>
    <name type="common">Rat hookworm</name>
    <dbReference type="NCBI Taxonomy" id="27835"/>
    <lineage>
        <taxon>Eukaryota</taxon>
        <taxon>Metazoa</taxon>
        <taxon>Ecdysozoa</taxon>
        <taxon>Nematoda</taxon>
        <taxon>Chromadorea</taxon>
        <taxon>Rhabditida</taxon>
        <taxon>Rhabditina</taxon>
        <taxon>Rhabditomorpha</taxon>
        <taxon>Strongyloidea</taxon>
        <taxon>Heligmosomidae</taxon>
        <taxon>Nippostrongylus</taxon>
    </lineage>
</organism>
<dbReference type="Pfam" id="PF01484">
    <property type="entry name" value="Col_cuticle_N"/>
    <property type="match status" value="3"/>
</dbReference>
<dbReference type="InterPro" id="IPR002486">
    <property type="entry name" value="Col_cuticle_N"/>
</dbReference>
<feature type="compositionally biased region" description="Basic and acidic residues" evidence="2">
    <location>
        <begin position="388"/>
        <end position="397"/>
    </location>
</feature>
<feature type="transmembrane region" description="Helical" evidence="3">
    <location>
        <begin position="26"/>
        <end position="50"/>
    </location>
</feature>
<dbReference type="SMART" id="SM01088">
    <property type="entry name" value="Col_cuticle_N"/>
    <property type="match status" value="3"/>
</dbReference>
<dbReference type="EMBL" id="UYSL01021204">
    <property type="protein sequence ID" value="VDL77562.1"/>
    <property type="molecule type" value="Genomic_DNA"/>
</dbReference>
<feature type="domain" description="Nematode cuticle collagen N-terminal" evidence="4">
    <location>
        <begin position="26"/>
        <end position="214"/>
    </location>
</feature>
<feature type="domain" description="Nematode cuticle collagen N-terminal" evidence="4">
    <location>
        <begin position="312"/>
        <end position="364"/>
    </location>
</feature>
<protein>
    <submittedName>
        <fullName evidence="7">Col_cuticle_N domain-containing protein</fullName>
    </submittedName>
</protein>
<evidence type="ECO:0000256" key="3">
    <source>
        <dbReference type="SAM" id="Phobius"/>
    </source>
</evidence>
<accession>A0A0N4YBU9</accession>
<keyword evidence="3" id="KW-0812">Transmembrane</keyword>
<dbReference type="GO" id="GO:0042302">
    <property type="term" value="F:structural constituent of cuticle"/>
    <property type="evidence" value="ECO:0007669"/>
    <property type="project" value="InterPro"/>
</dbReference>
<proteinExistence type="predicted"/>
<feature type="compositionally biased region" description="Gly residues" evidence="2">
    <location>
        <begin position="82"/>
        <end position="92"/>
    </location>
</feature>
<evidence type="ECO:0000256" key="1">
    <source>
        <dbReference type="ARBA" id="ARBA00022737"/>
    </source>
</evidence>
<dbReference type="Proteomes" id="UP000271162">
    <property type="component" value="Unassembled WGS sequence"/>
</dbReference>
<feature type="region of interest" description="Disordered" evidence="2">
    <location>
        <begin position="378"/>
        <end position="407"/>
    </location>
</feature>
<dbReference type="Pfam" id="PF01391">
    <property type="entry name" value="Collagen"/>
    <property type="match status" value="1"/>
</dbReference>
<evidence type="ECO:0000256" key="2">
    <source>
        <dbReference type="SAM" id="MobiDB-lite"/>
    </source>
</evidence>
<evidence type="ECO:0000313" key="5">
    <source>
        <dbReference type="EMBL" id="VDL77562.1"/>
    </source>
</evidence>
<feature type="compositionally biased region" description="Pro residues" evidence="2">
    <location>
        <begin position="93"/>
        <end position="105"/>
    </location>
</feature>
<keyword evidence="6" id="KW-1185">Reference proteome</keyword>
<dbReference type="STRING" id="27835.A0A0N4YBU9"/>
<dbReference type="AlphaFoldDB" id="A0A0N4YBU9"/>
<sequence>MAENATDNHTADMEGEWQHRCKAYRFVAYSAVAFSVVAILGAATTLPMVYNYVHHVRRTMHAELNYCRVRAPGEPGTPGANGNPGGPGYPGGPGGPGPKGPPGPNGNPGYPGGPGQPGQPAYSTPPTPGAPGPQGPQGPPGPPGSDGQPGYPGGPGQPGPKGPPGGDGQPGNPGNPGQPGNKGPPGHPGEPGICPKYCALDGGVFFADGSRQRKRTAAEHHPVAMEGEWEHRCKAYRFVAYSAVAFSLVAILGAATTLPMVYNYVHHPGNKGPPGHPGEPGICPKYCALDGGVFFADGTRREWEHRCKAYRFVAYSAVAFSLVAILGAATTLPMVYNYVHHVQQAMRSELTYCRTSSRDIWNEVNTMKVSGNRTARQAGYGDDAVDGGADRFDDARRRNNNYGGGNRNNNYGGNDCSACCSGGQAGPAGQPGNKGPPGHPGEPGICPKYCALDGGVFFADGTRR</sequence>
<dbReference type="InterPro" id="IPR008160">
    <property type="entry name" value="Collagen"/>
</dbReference>
<keyword evidence="3" id="KW-1133">Transmembrane helix</keyword>
<keyword evidence="1" id="KW-0677">Repeat</keyword>
<dbReference type="PANTHER" id="PTHR24637">
    <property type="entry name" value="COLLAGEN"/>
    <property type="match status" value="1"/>
</dbReference>
<feature type="region of interest" description="Disordered" evidence="2">
    <location>
        <begin position="75"/>
        <end position="190"/>
    </location>
</feature>
<feature type="compositionally biased region" description="Pro residues" evidence="2">
    <location>
        <begin position="123"/>
        <end position="143"/>
    </location>
</feature>
<keyword evidence="3" id="KW-0472">Membrane</keyword>